<dbReference type="InterPro" id="IPR036942">
    <property type="entry name" value="Beta-barrel_TonB_sf"/>
</dbReference>
<dbReference type="PROSITE" id="PS52016">
    <property type="entry name" value="TONB_DEPENDENT_REC_3"/>
    <property type="match status" value="1"/>
</dbReference>
<evidence type="ECO:0000256" key="13">
    <source>
        <dbReference type="SAM" id="SignalP"/>
    </source>
</evidence>
<keyword evidence="17" id="KW-1185">Reference proteome</keyword>
<dbReference type="PANTHER" id="PTHR32552:SF81">
    <property type="entry name" value="TONB-DEPENDENT OUTER MEMBRANE RECEPTOR"/>
    <property type="match status" value="1"/>
</dbReference>
<comment type="subcellular location">
    <subcellularLocation>
        <location evidence="1 11">Cell outer membrane</location>
        <topology evidence="1 11">Multi-pass membrane protein</topology>
    </subcellularLocation>
</comment>
<keyword evidence="9 11" id="KW-0472">Membrane</keyword>
<dbReference type="eggNOG" id="COG4206">
    <property type="taxonomic scope" value="Bacteria"/>
</dbReference>
<keyword evidence="7" id="KW-0406">Ion transport</keyword>
<proteinExistence type="inferred from homology"/>
<evidence type="ECO:0000256" key="5">
    <source>
        <dbReference type="ARBA" id="ARBA00022692"/>
    </source>
</evidence>
<evidence type="ECO:0000256" key="3">
    <source>
        <dbReference type="ARBA" id="ARBA00022452"/>
    </source>
</evidence>
<evidence type="ECO:0000256" key="2">
    <source>
        <dbReference type="ARBA" id="ARBA00022448"/>
    </source>
</evidence>
<evidence type="ECO:0000313" key="16">
    <source>
        <dbReference type="EMBL" id="EAY28173.1"/>
    </source>
</evidence>
<comment type="similarity">
    <text evidence="11 12">Belongs to the TonB-dependent receptor family.</text>
</comment>
<keyword evidence="16" id="KW-0675">Receptor</keyword>
<dbReference type="Pfam" id="PF07715">
    <property type="entry name" value="Plug"/>
    <property type="match status" value="1"/>
</dbReference>
<keyword evidence="13" id="KW-0732">Signal</keyword>
<dbReference type="InterPro" id="IPR039426">
    <property type="entry name" value="TonB-dep_rcpt-like"/>
</dbReference>
<dbReference type="AlphaFoldDB" id="A1ZMZ2"/>
<reference evidence="16 17" key="1">
    <citation type="submission" date="2007-01" db="EMBL/GenBank/DDBJ databases">
        <authorList>
            <person name="Haygood M."/>
            <person name="Podell S."/>
            <person name="Anderson C."/>
            <person name="Hopkinson B."/>
            <person name="Roe K."/>
            <person name="Barbeau K."/>
            <person name="Gaasterland T."/>
            <person name="Ferriera S."/>
            <person name="Johnson J."/>
            <person name="Kravitz S."/>
            <person name="Beeson K."/>
            <person name="Sutton G."/>
            <person name="Rogers Y.-H."/>
            <person name="Friedman R."/>
            <person name="Frazier M."/>
            <person name="Venter J.C."/>
        </authorList>
    </citation>
    <scope>NUCLEOTIDE SEQUENCE [LARGE SCALE GENOMIC DNA]</scope>
    <source>
        <strain evidence="16 17">ATCC 23134</strain>
    </source>
</reference>
<evidence type="ECO:0000256" key="6">
    <source>
        <dbReference type="ARBA" id="ARBA00023004"/>
    </source>
</evidence>
<name>A1ZMZ2_MICM2</name>
<keyword evidence="8 12" id="KW-0798">TonB box</keyword>
<dbReference type="Pfam" id="PF13715">
    <property type="entry name" value="CarbopepD_reg_2"/>
    <property type="match status" value="1"/>
</dbReference>
<dbReference type="InterPro" id="IPR012910">
    <property type="entry name" value="Plug_dom"/>
</dbReference>
<keyword evidence="6" id="KW-0408">Iron</keyword>
<dbReference type="Proteomes" id="UP000004095">
    <property type="component" value="Unassembled WGS sequence"/>
</dbReference>
<dbReference type="InterPro" id="IPR037066">
    <property type="entry name" value="Plug_dom_sf"/>
</dbReference>
<dbReference type="Gene3D" id="2.40.170.20">
    <property type="entry name" value="TonB-dependent receptor, beta-barrel domain"/>
    <property type="match status" value="1"/>
</dbReference>
<comment type="caution">
    <text evidence="16">The sequence shown here is derived from an EMBL/GenBank/DDBJ whole genome shotgun (WGS) entry which is preliminary data.</text>
</comment>
<keyword evidence="2 11" id="KW-0813">Transport</keyword>
<gene>
    <name evidence="16" type="ORF">M23134_03434</name>
</gene>
<evidence type="ECO:0000259" key="14">
    <source>
        <dbReference type="Pfam" id="PF00593"/>
    </source>
</evidence>
<evidence type="ECO:0000256" key="10">
    <source>
        <dbReference type="ARBA" id="ARBA00023237"/>
    </source>
</evidence>
<evidence type="ECO:0000256" key="1">
    <source>
        <dbReference type="ARBA" id="ARBA00004571"/>
    </source>
</evidence>
<dbReference type="EMBL" id="AAWS01000017">
    <property type="protein sequence ID" value="EAY28173.1"/>
    <property type="molecule type" value="Genomic_DNA"/>
</dbReference>
<dbReference type="PANTHER" id="PTHR32552">
    <property type="entry name" value="FERRICHROME IRON RECEPTOR-RELATED"/>
    <property type="match status" value="1"/>
</dbReference>
<dbReference type="InterPro" id="IPR008969">
    <property type="entry name" value="CarboxyPept-like_regulatory"/>
</dbReference>
<protein>
    <submittedName>
        <fullName evidence="16">TonB-dependent receptor</fullName>
    </submittedName>
</protein>
<dbReference type="Gene3D" id="2.60.40.1120">
    <property type="entry name" value="Carboxypeptidase-like, regulatory domain"/>
    <property type="match status" value="1"/>
</dbReference>
<dbReference type="SUPFAM" id="SSF49464">
    <property type="entry name" value="Carboxypeptidase regulatory domain-like"/>
    <property type="match status" value="1"/>
</dbReference>
<feature type="chain" id="PRO_5002642064" evidence="13">
    <location>
        <begin position="24"/>
        <end position="761"/>
    </location>
</feature>
<sequence>MSFFKNIFICGLLWLAVISTSFAAHQGSIQGIVQSANDHLPLAGASVFLVETSQGVATDAFGKYQLDHLKAGQYTLRFSYIGYQTQQVNVTVKDNESVRLTTLLTSSNLMLSEIMVSTPKTVGSEELNPLGNVDILLRPTQSSQDILRIVPGLFIAQHAGGGKAEQIFLRGFDIDHGTDIHLSVDGMPVNMVSHAHGQGYADLHFVIPETVERVDFQKGMYNADKGNFATAGFVAFQTKDALEQSSILLEAGQFDTYRVVGMLDLLSEKQKKENRQSAYLAAEYMGSAGYFESSQNFSRLNLMAKYHHYLSDNKMLTVQASTFSSQWDASGQIPQRAVDQGLISRWGAIDDTEGGETSRTQISVKLKQMMDNGAIWDNQVYLIDYNFELYSNFTFFLNDPVNGDQIRQKENRSIFGYQTNYHLESDFGGTKLFSHLGAGIRRDNVRNNELSRTLGRRTTLSTVSLGNVQETNVFAFINETLQLTPRLKANVGVRVDHFDFEYIDALSSNYQRQNQAQTIVSPKLSLSYTLNPAVELFAKSGYGFHSNDARVVVAQQTTQTLPSALGADVGVNLKPFANMYLSVAGWWLDLEQEFVYVGDEGIVEPSGETRRLGVDFALRYQITPWLYADANVSWTHARSTQAPEGENLIPLAPSFTSIGGLTFKTKAGWNGSLRYRWMDDRAANEDNSVIAQGYFLLDASLNYTHKRFEVSFSAQNLLDQAWDEAQFDTESRLQNEANPVSEIHFTPGTPFFAKVGVKLFF</sequence>
<feature type="domain" description="TonB-dependent receptor-like beta-barrel" evidence="14">
    <location>
        <begin position="323"/>
        <end position="717"/>
    </location>
</feature>
<dbReference type="Pfam" id="PF00593">
    <property type="entry name" value="TonB_dep_Rec_b-barrel"/>
    <property type="match status" value="1"/>
</dbReference>
<keyword evidence="3 11" id="KW-1134">Transmembrane beta strand</keyword>
<evidence type="ECO:0000259" key="15">
    <source>
        <dbReference type="Pfam" id="PF07715"/>
    </source>
</evidence>
<keyword evidence="4" id="KW-0410">Iron transport</keyword>
<feature type="signal peptide" evidence="13">
    <location>
        <begin position="1"/>
        <end position="23"/>
    </location>
</feature>
<evidence type="ECO:0000256" key="7">
    <source>
        <dbReference type="ARBA" id="ARBA00023065"/>
    </source>
</evidence>
<evidence type="ECO:0000256" key="9">
    <source>
        <dbReference type="ARBA" id="ARBA00023136"/>
    </source>
</evidence>
<accession>A1ZMZ2</accession>
<evidence type="ECO:0000256" key="4">
    <source>
        <dbReference type="ARBA" id="ARBA00022496"/>
    </source>
</evidence>
<dbReference type="InterPro" id="IPR000531">
    <property type="entry name" value="Beta-barrel_TonB"/>
</dbReference>
<evidence type="ECO:0000313" key="17">
    <source>
        <dbReference type="Proteomes" id="UP000004095"/>
    </source>
</evidence>
<keyword evidence="10 11" id="KW-0998">Cell outer membrane</keyword>
<evidence type="ECO:0000256" key="12">
    <source>
        <dbReference type="RuleBase" id="RU003357"/>
    </source>
</evidence>
<dbReference type="Gene3D" id="2.170.130.10">
    <property type="entry name" value="TonB-dependent receptor, plug domain"/>
    <property type="match status" value="1"/>
</dbReference>
<dbReference type="GO" id="GO:0006826">
    <property type="term" value="P:iron ion transport"/>
    <property type="evidence" value="ECO:0007669"/>
    <property type="project" value="UniProtKB-KW"/>
</dbReference>
<dbReference type="RefSeq" id="WP_002698311.1">
    <property type="nucleotide sequence ID" value="NZ_AAWS01000017.1"/>
</dbReference>
<dbReference type="OrthoDB" id="99480at2"/>
<organism evidence="16 17">
    <name type="scientific">Microscilla marina ATCC 23134</name>
    <dbReference type="NCBI Taxonomy" id="313606"/>
    <lineage>
        <taxon>Bacteria</taxon>
        <taxon>Pseudomonadati</taxon>
        <taxon>Bacteroidota</taxon>
        <taxon>Cytophagia</taxon>
        <taxon>Cytophagales</taxon>
        <taxon>Microscillaceae</taxon>
        <taxon>Microscilla</taxon>
    </lineage>
</organism>
<dbReference type="GO" id="GO:0009279">
    <property type="term" value="C:cell outer membrane"/>
    <property type="evidence" value="ECO:0007669"/>
    <property type="project" value="UniProtKB-SubCell"/>
</dbReference>
<evidence type="ECO:0000256" key="11">
    <source>
        <dbReference type="PROSITE-ProRule" id="PRU01360"/>
    </source>
</evidence>
<evidence type="ECO:0000256" key="8">
    <source>
        <dbReference type="ARBA" id="ARBA00023077"/>
    </source>
</evidence>
<keyword evidence="5 11" id="KW-0812">Transmembrane</keyword>
<dbReference type="SUPFAM" id="SSF56935">
    <property type="entry name" value="Porins"/>
    <property type="match status" value="1"/>
</dbReference>
<feature type="domain" description="TonB-dependent receptor plug" evidence="15">
    <location>
        <begin position="134"/>
        <end position="232"/>
    </location>
</feature>